<evidence type="ECO:0000256" key="4">
    <source>
        <dbReference type="ARBA" id="ARBA00022723"/>
    </source>
</evidence>
<dbReference type="PIRSF" id="PIRSF002030">
    <property type="entry name" value="Globin_Protozoa/Cyanobacteria"/>
    <property type="match status" value="1"/>
</dbReference>
<dbReference type="RefSeq" id="WP_245701744.1">
    <property type="nucleotide sequence ID" value="NZ_FNGH01000015.1"/>
</dbReference>
<evidence type="ECO:0000313" key="10">
    <source>
        <dbReference type="EMBL" id="SDM58690.1"/>
    </source>
</evidence>
<keyword evidence="9" id="KW-0732">Signal</keyword>
<dbReference type="CDD" id="cd00454">
    <property type="entry name" value="TrHb1_N"/>
    <property type="match status" value="1"/>
</dbReference>
<proteinExistence type="inferred from homology"/>
<name>A0A1G9UFH6_9GAMM</name>
<feature type="chain" id="PRO_5011696045" description="Group 1 truncated hemoglobin" evidence="9">
    <location>
        <begin position="21"/>
        <end position="147"/>
    </location>
</feature>
<feature type="binding site" description="distal binding residue" evidence="8">
    <location>
        <position position="98"/>
    </location>
    <ligand>
        <name>heme</name>
        <dbReference type="ChEBI" id="CHEBI:30413"/>
    </ligand>
    <ligandPart>
        <name>Fe</name>
        <dbReference type="ChEBI" id="CHEBI:18248"/>
    </ligandPart>
</feature>
<keyword evidence="4 6" id="KW-0479">Metal-binding</keyword>
<organism evidence="10 11">
    <name type="scientific">Franzmannia pantelleriensis</name>
    <dbReference type="NCBI Taxonomy" id="48727"/>
    <lineage>
        <taxon>Bacteria</taxon>
        <taxon>Pseudomonadati</taxon>
        <taxon>Pseudomonadota</taxon>
        <taxon>Gammaproteobacteria</taxon>
        <taxon>Oceanospirillales</taxon>
        <taxon>Halomonadaceae</taxon>
        <taxon>Franzmannia</taxon>
    </lineage>
</organism>
<dbReference type="InterPro" id="IPR009050">
    <property type="entry name" value="Globin-like_sf"/>
</dbReference>
<dbReference type="GO" id="GO:0005344">
    <property type="term" value="F:oxygen carrier activity"/>
    <property type="evidence" value="ECO:0007669"/>
    <property type="project" value="UniProtKB-UniRule"/>
</dbReference>
<evidence type="ECO:0000256" key="5">
    <source>
        <dbReference type="ARBA" id="ARBA00023004"/>
    </source>
</evidence>
<sequence length="147" mass="16363">MRHRSRVMMLAALLSAMLMAAGCSQRQSSQALFAELGGEPGISAVVENLMYRVADDSHIVGFFANTNIDLFVASLEQQLCDISDGPCDYQGPPMDRAHQHMGLDDSHFNRLVEHLDAAMIEEGLPLRTRNRLFARLAPLHAEIMRLQ</sequence>
<dbReference type="AlphaFoldDB" id="A0A1G9UFH6"/>
<dbReference type="STRING" id="48727.SAMN05192555_11548"/>
<dbReference type="InterPro" id="IPR016339">
    <property type="entry name" value="Hemoglobin_trunc_I"/>
</dbReference>
<keyword evidence="2 6" id="KW-0813">Transport</keyword>
<evidence type="ECO:0000256" key="7">
    <source>
        <dbReference type="PIRSR" id="PIRSR002030-1"/>
    </source>
</evidence>
<dbReference type="EMBL" id="FNGH01000015">
    <property type="protein sequence ID" value="SDM58690.1"/>
    <property type="molecule type" value="Genomic_DNA"/>
</dbReference>
<dbReference type="Gene3D" id="1.10.490.10">
    <property type="entry name" value="Globins"/>
    <property type="match status" value="1"/>
</dbReference>
<keyword evidence="3 6" id="KW-0349">Heme</keyword>
<keyword evidence="11" id="KW-1185">Reference proteome</keyword>
<keyword evidence="5 6" id="KW-0408">Iron</keyword>
<keyword evidence="6" id="KW-0561">Oxygen transport</keyword>
<dbReference type="InterPro" id="IPR001486">
    <property type="entry name" value="Hemoglobin_trunc"/>
</dbReference>
<gene>
    <name evidence="10" type="ORF">SAMN05192555_11548</name>
</gene>
<reference evidence="11" key="1">
    <citation type="submission" date="2016-10" db="EMBL/GenBank/DDBJ databases">
        <authorList>
            <person name="Varghese N."/>
            <person name="Submissions S."/>
        </authorList>
    </citation>
    <scope>NUCLEOTIDE SEQUENCE [LARGE SCALE GENOMIC DNA]</scope>
    <source>
        <strain evidence="11">AAP</strain>
    </source>
</reference>
<dbReference type="PROSITE" id="PS51257">
    <property type="entry name" value="PROKAR_LIPOPROTEIN"/>
    <property type="match status" value="1"/>
</dbReference>
<evidence type="ECO:0000256" key="3">
    <source>
        <dbReference type="ARBA" id="ARBA00022617"/>
    </source>
</evidence>
<dbReference type="GO" id="GO:0046872">
    <property type="term" value="F:metal ion binding"/>
    <property type="evidence" value="ECO:0007669"/>
    <property type="project" value="UniProtKB-UniRule"/>
</dbReference>
<dbReference type="Proteomes" id="UP000199107">
    <property type="component" value="Unassembled WGS sequence"/>
</dbReference>
<evidence type="ECO:0000256" key="6">
    <source>
        <dbReference type="PIRNR" id="PIRNR002030"/>
    </source>
</evidence>
<evidence type="ECO:0000313" key="11">
    <source>
        <dbReference type="Proteomes" id="UP000199107"/>
    </source>
</evidence>
<accession>A0A1G9UFH6</accession>
<dbReference type="InterPro" id="IPR012292">
    <property type="entry name" value="Globin/Proto"/>
</dbReference>
<comment type="cofactor">
    <cofactor evidence="7">
        <name>heme</name>
        <dbReference type="ChEBI" id="CHEBI:30413"/>
    </cofactor>
    <text evidence="7">Binds 1 heme group per subunit.</text>
</comment>
<evidence type="ECO:0000256" key="2">
    <source>
        <dbReference type="ARBA" id="ARBA00022448"/>
    </source>
</evidence>
<protein>
    <recommendedName>
        <fullName evidence="6">Group 1 truncated hemoglobin</fullName>
    </recommendedName>
</protein>
<evidence type="ECO:0000256" key="8">
    <source>
        <dbReference type="PIRSR" id="PIRSR601486-1"/>
    </source>
</evidence>
<dbReference type="GO" id="GO:0020037">
    <property type="term" value="F:heme binding"/>
    <property type="evidence" value="ECO:0007669"/>
    <property type="project" value="InterPro"/>
</dbReference>
<evidence type="ECO:0000256" key="1">
    <source>
        <dbReference type="ARBA" id="ARBA00009660"/>
    </source>
</evidence>
<dbReference type="Pfam" id="PF01152">
    <property type="entry name" value="Bac_globin"/>
    <property type="match status" value="1"/>
</dbReference>
<dbReference type="SUPFAM" id="SSF46458">
    <property type="entry name" value="Globin-like"/>
    <property type="match status" value="1"/>
</dbReference>
<feature type="binding site" description="proximal binding residue" evidence="7">
    <location>
        <position position="98"/>
    </location>
    <ligand>
        <name>heme</name>
        <dbReference type="ChEBI" id="CHEBI:30413"/>
    </ligand>
    <ligandPart>
        <name>Fe</name>
        <dbReference type="ChEBI" id="CHEBI:18248"/>
    </ligandPart>
</feature>
<dbReference type="GO" id="GO:0019825">
    <property type="term" value="F:oxygen binding"/>
    <property type="evidence" value="ECO:0007669"/>
    <property type="project" value="InterPro"/>
</dbReference>
<evidence type="ECO:0000256" key="9">
    <source>
        <dbReference type="SAM" id="SignalP"/>
    </source>
</evidence>
<comment type="similarity">
    <text evidence="1 6">Belongs to the truncated hemoglobin family. Group I subfamily.</text>
</comment>
<feature type="signal peptide" evidence="9">
    <location>
        <begin position="1"/>
        <end position="20"/>
    </location>
</feature>